<evidence type="ECO:0000313" key="2">
    <source>
        <dbReference type="EMBL" id="AIA99012.1"/>
    </source>
</evidence>
<gene>
    <name evidence="1" type="ORF">1_17C_ICEHptfs4b_28</name>
    <name evidence="2" type="ORF">6_17A_ICEHptfs4b_28</name>
</gene>
<name>A0A060CUJ5_HELPX</name>
<organism evidence="1">
    <name type="scientific">Helicobacter pylori</name>
    <name type="common">Campylobacter pylori</name>
    <dbReference type="NCBI Taxonomy" id="210"/>
    <lineage>
        <taxon>Bacteria</taxon>
        <taxon>Pseudomonadati</taxon>
        <taxon>Campylobacterota</taxon>
        <taxon>Epsilonproteobacteria</taxon>
        <taxon>Campylobacterales</taxon>
        <taxon>Helicobacteraceae</taxon>
        <taxon>Helicobacter</taxon>
    </lineage>
</organism>
<dbReference type="EMBL" id="KF861864">
    <property type="protein sequence ID" value="AIA98982.1"/>
    <property type="molecule type" value="Genomic_DNA"/>
</dbReference>
<evidence type="ECO:0000313" key="1">
    <source>
        <dbReference type="EMBL" id="AIA98982.1"/>
    </source>
</evidence>
<sequence>MPMEFNPEEELLNTLEESKDVEYVELCKKAVEAQMELRKVMDKRLENETKEVRLRMQARITERLVSEILNTEEHFSKKIIQNEKTLEIIFDIERTYNNDW</sequence>
<dbReference type="EMBL" id="KF861865">
    <property type="protein sequence ID" value="AIA99012.1"/>
    <property type="molecule type" value="Genomic_DNA"/>
</dbReference>
<proteinExistence type="predicted"/>
<reference evidence="1" key="1">
    <citation type="journal article" date="2014" name="BMC Genomics">
        <title>A comprehensive analysis of Helicobacter pylori plasticity zones reveals that they are integrating conjugative elements with intermediate integration specificity.</title>
        <authorList>
            <person name="Fischer W."/>
            <person name="Breithaupt U."/>
            <person name="Kern B."/>
            <person name="Smith S.I."/>
            <person name="Spicher C."/>
            <person name="Haas R."/>
        </authorList>
    </citation>
    <scope>NUCLEOTIDE SEQUENCE</scope>
    <source>
        <strain evidence="1">1_17C</strain>
        <strain evidence="2">6_17A</strain>
    </source>
</reference>
<dbReference type="AlphaFoldDB" id="A0A060CUJ5"/>
<protein>
    <submittedName>
        <fullName evidence="1">Uncharacterized protein</fullName>
    </submittedName>
</protein>
<accession>A0A060CUJ5</accession>